<accession>A0AA36J2A4</accession>
<dbReference type="AlphaFoldDB" id="A0AA36J2A4"/>
<reference evidence="1" key="1">
    <citation type="submission" date="2023-08" db="EMBL/GenBank/DDBJ databases">
        <authorList>
            <person name="Chen Y."/>
            <person name="Shah S."/>
            <person name="Dougan E. K."/>
            <person name="Thang M."/>
            <person name="Chan C."/>
        </authorList>
    </citation>
    <scope>NUCLEOTIDE SEQUENCE</scope>
</reference>
<dbReference type="InterPro" id="IPR029058">
    <property type="entry name" value="AB_hydrolase_fold"/>
</dbReference>
<comment type="caution">
    <text evidence="1">The sequence shown here is derived from an EMBL/GenBank/DDBJ whole genome shotgun (WGS) entry which is preliminary data.</text>
</comment>
<sequence>MAVASLQLYGADWVRALRSFTRRKGLLWLLLAACFCKWLRSLVRHFWWHRSVAALLCGSTRVNLWRLLGRRQRYRVEIREHCKKHEEYAIWWPEERKMASRLWILVPGGMSDGDSIAGYIDEFLQCKVIGDDEDWCIFHNAGTGGATWQRGTFTGLSDPTFLLDFLQSLHAFNSKQPCQYSEIITLGFSVGGMLSLAAADKLLKPMSQVTEHGNTPDHNGNADYQSLCRLRFISVHSPDCIRTTFETMTQWALCARIDIALALHFWAVNLRSGLLFRCPKGPWFPWPPTWSYIRRFTEAAWAQNEVMMQRAAGKQVELEEVAAPFESFEDAFAMRLRKLLPAGEVLRIQNPEDPVVDRTTLDAKGLQCCDVWWVRGGGHVMCFGACPELPGRLRRWVDYKPSENA</sequence>
<organism evidence="1 2">
    <name type="scientific">Effrenium voratum</name>
    <dbReference type="NCBI Taxonomy" id="2562239"/>
    <lineage>
        <taxon>Eukaryota</taxon>
        <taxon>Sar</taxon>
        <taxon>Alveolata</taxon>
        <taxon>Dinophyceae</taxon>
        <taxon>Suessiales</taxon>
        <taxon>Symbiodiniaceae</taxon>
        <taxon>Effrenium</taxon>
    </lineage>
</organism>
<dbReference type="SUPFAM" id="SSF53474">
    <property type="entry name" value="alpha/beta-Hydrolases"/>
    <property type="match status" value="1"/>
</dbReference>
<evidence type="ECO:0000313" key="1">
    <source>
        <dbReference type="EMBL" id="CAJ1397171.1"/>
    </source>
</evidence>
<evidence type="ECO:0000313" key="2">
    <source>
        <dbReference type="Proteomes" id="UP001178507"/>
    </source>
</evidence>
<keyword evidence="2" id="KW-1185">Reference proteome</keyword>
<protein>
    <submittedName>
        <fullName evidence="1">Uncharacterized protein</fullName>
    </submittedName>
</protein>
<gene>
    <name evidence="1" type="ORF">EVOR1521_LOCUS21239</name>
</gene>
<proteinExistence type="predicted"/>
<dbReference type="Proteomes" id="UP001178507">
    <property type="component" value="Unassembled WGS sequence"/>
</dbReference>
<dbReference type="EMBL" id="CAUJNA010003257">
    <property type="protein sequence ID" value="CAJ1397171.1"/>
    <property type="molecule type" value="Genomic_DNA"/>
</dbReference>
<name>A0AA36J2A4_9DINO</name>